<gene>
    <name evidence="2" type="ORF">CBR_g52459</name>
</gene>
<dbReference type="EMBL" id="BFEA01000913">
    <property type="protein sequence ID" value="GBG91503.1"/>
    <property type="molecule type" value="Genomic_DNA"/>
</dbReference>
<sequence length="380" mass="38783">MDVFGKRAAELRSWPEQTSDADANDQWTDDDDAPVSGDATAEHVYFTYDGGPDYMAPHTSVITDDVPSGGQASATGRAGDRRRRRPRGGAGTTPRPSADGQTLGGQEQQQAGGGGGGGGGAARAGSSVLSLSSSDYGTTRAYQVEDEVNIGSGETTDTTDRAPRDAGRDDGGEDEDEEGSDHGGGDDDDGGDDGGDDGSDDGSDGGGDDDEGMLVLVVRDPSVPSLPLTRPEAFAQAGFDADDLTRLDSHGPFRHTGRRSGKRRPPGGAYSPPPYIVDSPRWSDSWLSGIRGRESGPVDGGSGCRSDGGGSAGSMPPPPARSTKGGADATTARAPVAGSPPSVAGGVAGGWAAHRRVSDRMRADYDAGRGAFAGRLSPRF</sequence>
<dbReference type="Proteomes" id="UP000265515">
    <property type="component" value="Unassembled WGS sequence"/>
</dbReference>
<proteinExistence type="predicted"/>
<feature type="region of interest" description="Disordered" evidence="1">
    <location>
        <begin position="1"/>
        <end position="350"/>
    </location>
</feature>
<keyword evidence="3" id="KW-1185">Reference proteome</keyword>
<organism evidence="2 3">
    <name type="scientific">Chara braunii</name>
    <name type="common">Braun's stonewort</name>
    <dbReference type="NCBI Taxonomy" id="69332"/>
    <lineage>
        <taxon>Eukaryota</taxon>
        <taxon>Viridiplantae</taxon>
        <taxon>Streptophyta</taxon>
        <taxon>Charophyceae</taxon>
        <taxon>Charales</taxon>
        <taxon>Characeae</taxon>
        <taxon>Chara</taxon>
    </lineage>
</organism>
<dbReference type="Gramene" id="GBG91503">
    <property type="protein sequence ID" value="GBG91503"/>
    <property type="gene ID" value="CBR_g52459"/>
</dbReference>
<feature type="compositionally biased region" description="Basic and acidic residues" evidence="1">
    <location>
        <begin position="158"/>
        <end position="170"/>
    </location>
</feature>
<evidence type="ECO:0000256" key="1">
    <source>
        <dbReference type="SAM" id="MobiDB-lite"/>
    </source>
</evidence>
<dbReference type="AlphaFoldDB" id="A0A388MAH7"/>
<reference evidence="2 3" key="1">
    <citation type="journal article" date="2018" name="Cell">
        <title>The Chara Genome: Secondary Complexity and Implications for Plant Terrestrialization.</title>
        <authorList>
            <person name="Nishiyama T."/>
            <person name="Sakayama H."/>
            <person name="Vries J.D."/>
            <person name="Buschmann H."/>
            <person name="Saint-Marcoux D."/>
            <person name="Ullrich K.K."/>
            <person name="Haas F.B."/>
            <person name="Vanderstraeten L."/>
            <person name="Becker D."/>
            <person name="Lang D."/>
            <person name="Vosolsobe S."/>
            <person name="Rombauts S."/>
            <person name="Wilhelmsson P.K.I."/>
            <person name="Janitza P."/>
            <person name="Kern R."/>
            <person name="Heyl A."/>
            <person name="Rumpler F."/>
            <person name="Villalobos L.I.A.C."/>
            <person name="Clay J.M."/>
            <person name="Skokan R."/>
            <person name="Toyoda A."/>
            <person name="Suzuki Y."/>
            <person name="Kagoshima H."/>
            <person name="Schijlen E."/>
            <person name="Tajeshwar N."/>
            <person name="Catarino B."/>
            <person name="Hetherington A.J."/>
            <person name="Saltykova A."/>
            <person name="Bonnot C."/>
            <person name="Breuninger H."/>
            <person name="Symeonidi A."/>
            <person name="Radhakrishnan G.V."/>
            <person name="Van Nieuwerburgh F."/>
            <person name="Deforce D."/>
            <person name="Chang C."/>
            <person name="Karol K.G."/>
            <person name="Hedrich R."/>
            <person name="Ulvskov P."/>
            <person name="Glockner G."/>
            <person name="Delwiche C.F."/>
            <person name="Petrasek J."/>
            <person name="Van de Peer Y."/>
            <person name="Friml J."/>
            <person name="Beilby M."/>
            <person name="Dolan L."/>
            <person name="Kohara Y."/>
            <person name="Sugano S."/>
            <person name="Fujiyama A."/>
            <person name="Delaux P.-M."/>
            <person name="Quint M."/>
            <person name="TheiBen G."/>
            <person name="Hagemann M."/>
            <person name="Harholt J."/>
            <person name="Dunand C."/>
            <person name="Zachgo S."/>
            <person name="Langdale J."/>
            <person name="Maumus F."/>
            <person name="Straeten D.V.D."/>
            <person name="Gould S.B."/>
            <person name="Rensing S.A."/>
        </authorList>
    </citation>
    <scope>NUCLEOTIDE SEQUENCE [LARGE SCALE GENOMIC DNA]</scope>
    <source>
        <strain evidence="2 3">S276</strain>
    </source>
</reference>
<feature type="compositionally biased region" description="Gly residues" evidence="1">
    <location>
        <begin position="298"/>
        <end position="312"/>
    </location>
</feature>
<feature type="compositionally biased region" description="Low complexity" evidence="1">
    <location>
        <begin position="334"/>
        <end position="345"/>
    </location>
</feature>
<feature type="compositionally biased region" description="Low complexity" evidence="1">
    <location>
        <begin position="123"/>
        <end position="134"/>
    </location>
</feature>
<feature type="compositionally biased region" description="Acidic residues" evidence="1">
    <location>
        <begin position="186"/>
        <end position="212"/>
    </location>
</feature>
<comment type="caution">
    <text evidence="2">The sequence shown here is derived from an EMBL/GenBank/DDBJ whole genome shotgun (WGS) entry which is preliminary data.</text>
</comment>
<feature type="compositionally biased region" description="Basic and acidic residues" evidence="1">
    <location>
        <begin position="1"/>
        <end position="10"/>
    </location>
</feature>
<name>A0A388MAH7_CHABU</name>
<accession>A0A388MAH7</accession>
<evidence type="ECO:0000313" key="3">
    <source>
        <dbReference type="Proteomes" id="UP000265515"/>
    </source>
</evidence>
<feature type="compositionally biased region" description="Gly residues" evidence="1">
    <location>
        <begin position="111"/>
        <end position="122"/>
    </location>
</feature>
<protein>
    <submittedName>
        <fullName evidence="2">Uncharacterized protein</fullName>
    </submittedName>
</protein>
<feature type="compositionally biased region" description="Basic residues" evidence="1">
    <location>
        <begin position="252"/>
        <end position="265"/>
    </location>
</feature>
<evidence type="ECO:0000313" key="2">
    <source>
        <dbReference type="EMBL" id="GBG91503.1"/>
    </source>
</evidence>